<dbReference type="EMBL" id="JAKLMC020000023">
    <property type="protein sequence ID" value="KAK5951013.1"/>
    <property type="molecule type" value="Genomic_DNA"/>
</dbReference>
<dbReference type="AlphaFoldDB" id="A0AAN8ES69"/>
<organism evidence="3 4">
    <name type="scientific">Knufia fluminis</name>
    <dbReference type="NCBI Taxonomy" id="191047"/>
    <lineage>
        <taxon>Eukaryota</taxon>
        <taxon>Fungi</taxon>
        <taxon>Dikarya</taxon>
        <taxon>Ascomycota</taxon>
        <taxon>Pezizomycotina</taxon>
        <taxon>Eurotiomycetes</taxon>
        <taxon>Chaetothyriomycetidae</taxon>
        <taxon>Chaetothyriales</taxon>
        <taxon>Trichomeriaceae</taxon>
        <taxon>Knufia</taxon>
    </lineage>
</organism>
<protein>
    <submittedName>
        <fullName evidence="3">Uncharacterized protein</fullName>
    </submittedName>
</protein>
<feature type="region of interest" description="Disordered" evidence="1">
    <location>
        <begin position="92"/>
        <end position="155"/>
    </location>
</feature>
<keyword evidence="4" id="KW-1185">Reference proteome</keyword>
<gene>
    <name evidence="3" type="ORF">OHC33_008085</name>
</gene>
<name>A0AAN8ES69_9EURO</name>
<sequence>MAPYSDLVRRQDYYGDNGYGWWGYSETAFIIKWVITALIVVGLLLFFVGGYFHAQRRMKKGLAPLRYHRWLVPRRQRERFFPPQPQVYYHQSPYGHGPAVPLQNYGPPPPAYGEQDYVPPYAPPQGASKVNPDQTYETNHHSGPSQPAPAASVYR</sequence>
<comment type="caution">
    <text evidence="3">The sequence shown here is derived from an EMBL/GenBank/DDBJ whole genome shotgun (WGS) entry which is preliminary data.</text>
</comment>
<dbReference type="Proteomes" id="UP001316803">
    <property type="component" value="Unassembled WGS sequence"/>
</dbReference>
<proteinExistence type="predicted"/>
<evidence type="ECO:0000313" key="3">
    <source>
        <dbReference type="EMBL" id="KAK5951013.1"/>
    </source>
</evidence>
<accession>A0AAN8ES69</accession>
<keyword evidence="2" id="KW-1133">Transmembrane helix</keyword>
<dbReference type="InterPro" id="IPR020999">
    <property type="entry name" value="Chitin_synth_reg_RCR"/>
</dbReference>
<feature type="compositionally biased region" description="Polar residues" evidence="1">
    <location>
        <begin position="131"/>
        <end position="145"/>
    </location>
</feature>
<evidence type="ECO:0000256" key="1">
    <source>
        <dbReference type="SAM" id="MobiDB-lite"/>
    </source>
</evidence>
<reference evidence="3 4" key="1">
    <citation type="submission" date="2022-12" db="EMBL/GenBank/DDBJ databases">
        <title>Genomic features and morphological characterization of a novel Knufia sp. strain isolated from spacecraft assembly facility.</title>
        <authorList>
            <person name="Teixeira M."/>
            <person name="Chander A.M."/>
            <person name="Stajich J.E."/>
            <person name="Venkateswaran K."/>
        </authorList>
    </citation>
    <scope>NUCLEOTIDE SEQUENCE [LARGE SCALE GENOMIC DNA]</scope>
    <source>
        <strain evidence="3 4">FJI-L2-BK-P2</strain>
    </source>
</reference>
<feature type="transmembrane region" description="Helical" evidence="2">
    <location>
        <begin position="30"/>
        <end position="52"/>
    </location>
</feature>
<keyword evidence="2" id="KW-0472">Membrane</keyword>
<evidence type="ECO:0000313" key="4">
    <source>
        <dbReference type="Proteomes" id="UP001316803"/>
    </source>
</evidence>
<evidence type="ECO:0000256" key="2">
    <source>
        <dbReference type="SAM" id="Phobius"/>
    </source>
</evidence>
<keyword evidence="2" id="KW-0812">Transmembrane</keyword>
<dbReference type="Pfam" id="PF12273">
    <property type="entry name" value="RCR"/>
    <property type="match status" value="1"/>
</dbReference>